<dbReference type="InterPro" id="IPR051921">
    <property type="entry name" value="ABC_osmolyte_uptake_ATP-bind"/>
</dbReference>
<keyword evidence="8" id="KW-0997">Cell inner membrane</keyword>
<dbReference type="GO" id="GO:0005524">
    <property type="term" value="F:ATP binding"/>
    <property type="evidence" value="ECO:0007669"/>
    <property type="project" value="UniProtKB-KW"/>
</dbReference>
<evidence type="ECO:0000259" key="10">
    <source>
        <dbReference type="PROSITE" id="PS51371"/>
    </source>
</evidence>
<evidence type="ECO:0000256" key="7">
    <source>
        <dbReference type="PROSITE-ProRule" id="PRU00703"/>
    </source>
</evidence>
<dbReference type="InterPro" id="IPR017871">
    <property type="entry name" value="ABC_transporter-like_CS"/>
</dbReference>
<dbReference type="Gene3D" id="3.40.50.300">
    <property type="entry name" value="P-loop containing nucleotide triphosphate hydrolases"/>
    <property type="match status" value="1"/>
</dbReference>
<dbReference type="InterPro" id="IPR000644">
    <property type="entry name" value="CBS_dom"/>
</dbReference>
<dbReference type="InterPro" id="IPR003593">
    <property type="entry name" value="AAA+_ATPase"/>
</dbReference>
<dbReference type="InterPro" id="IPR005892">
    <property type="entry name" value="Gly-betaine_transp_ATP-bd"/>
</dbReference>
<keyword evidence="4 8" id="KW-0067">ATP-binding</keyword>
<keyword evidence="2 8" id="KW-0813">Transport</keyword>
<keyword evidence="3 8" id="KW-0547">Nucleotide-binding</keyword>
<dbReference type="RefSeq" id="WP_235120532.1">
    <property type="nucleotide sequence ID" value="NZ_CP090978.1"/>
</dbReference>
<dbReference type="PROSITE" id="PS00211">
    <property type="entry name" value="ABC_TRANSPORTER_1"/>
    <property type="match status" value="1"/>
</dbReference>
<dbReference type="Pfam" id="PF00005">
    <property type="entry name" value="ABC_tran"/>
    <property type="match status" value="1"/>
</dbReference>
<comment type="subcellular location">
    <subcellularLocation>
        <location evidence="8">Cell inner membrane</location>
        <topology evidence="8">Peripheral membrane protein</topology>
    </subcellularLocation>
</comment>
<dbReference type="CDD" id="cd03294">
    <property type="entry name" value="ABC_Pro_Gly_Betaine"/>
    <property type="match status" value="1"/>
</dbReference>
<feature type="domain" description="ABC transporter" evidence="9">
    <location>
        <begin position="28"/>
        <end position="264"/>
    </location>
</feature>
<feature type="domain" description="CBS" evidence="10">
    <location>
        <begin position="338"/>
        <end position="395"/>
    </location>
</feature>
<keyword evidence="8" id="KW-0472">Membrane</keyword>
<dbReference type="EC" id="7.6.2.9" evidence="8"/>
<reference evidence="11 12" key="1">
    <citation type="journal article" date="2024" name="Int. J. Syst. Evol. Microbiol.">
        <title>Paenibacillus hexagrammi sp. nov., a novel bacterium isolated from the gut content of Hexagrammos agrammus.</title>
        <authorList>
            <person name="Jung H.K."/>
            <person name="Kim D.G."/>
            <person name="Zin H."/>
            <person name="Park J."/>
            <person name="Jung H."/>
            <person name="Kim Y.O."/>
            <person name="Kong H.J."/>
            <person name="Kim J.W."/>
            <person name="Kim Y.S."/>
        </authorList>
    </citation>
    <scope>NUCLEOTIDE SEQUENCE [LARGE SCALE GENOMIC DNA]</scope>
    <source>
        <strain evidence="11 12">YPD9-1</strain>
    </source>
</reference>
<dbReference type="InterPro" id="IPR003439">
    <property type="entry name" value="ABC_transporter-like_ATP-bd"/>
</dbReference>
<evidence type="ECO:0000313" key="11">
    <source>
        <dbReference type="EMBL" id="UJF34141.1"/>
    </source>
</evidence>
<comment type="catalytic activity">
    <reaction evidence="8">
        <text>a quaternary ammonium(out) + ATP + H2O = a quaternary ammonium(in) + ADP + phosphate + H(+)</text>
        <dbReference type="Rhea" id="RHEA:11036"/>
        <dbReference type="ChEBI" id="CHEBI:15377"/>
        <dbReference type="ChEBI" id="CHEBI:15378"/>
        <dbReference type="ChEBI" id="CHEBI:30616"/>
        <dbReference type="ChEBI" id="CHEBI:35267"/>
        <dbReference type="ChEBI" id="CHEBI:43474"/>
        <dbReference type="ChEBI" id="CHEBI:456216"/>
    </reaction>
</comment>
<evidence type="ECO:0000256" key="6">
    <source>
        <dbReference type="ARBA" id="ARBA00023122"/>
    </source>
</evidence>
<comment type="subunit">
    <text evidence="8">The complex is probably composed of two ATP-binding proteins, two transmembrane proteins and a solute-binding protein.</text>
</comment>
<comment type="similarity">
    <text evidence="1 8">Belongs to the ABC transporter superfamily.</text>
</comment>
<dbReference type="Pfam" id="PF00571">
    <property type="entry name" value="CBS"/>
    <property type="match status" value="2"/>
</dbReference>
<name>A0ABY3SM36_9BACL</name>
<evidence type="ECO:0000259" key="9">
    <source>
        <dbReference type="PROSITE" id="PS50893"/>
    </source>
</evidence>
<protein>
    <recommendedName>
        <fullName evidence="8">Quaternary amine transport ATP-binding protein</fullName>
        <ecNumber evidence="8">7.6.2.9</ecNumber>
    </recommendedName>
</protein>
<dbReference type="PROSITE" id="PS51371">
    <property type="entry name" value="CBS"/>
    <property type="match status" value="2"/>
</dbReference>
<dbReference type="PANTHER" id="PTHR43869:SF1">
    <property type="entry name" value="GLYCINE BETAINE_PROLINE BETAINE TRANSPORT SYSTEM ATP-BINDING PROTEIN PROV"/>
    <property type="match status" value="1"/>
</dbReference>
<proteinExistence type="inferred from homology"/>
<evidence type="ECO:0000256" key="3">
    <source>
        <dbReference type="ARBA" id="ARBA00022741"/>
    </source>
</evidence>
<dbReference type="Gene3D" id="3.10.580.10">
    <property type="entry name" value="CBS-domain"/>
    <property type="match status" value="1"/>
</dbReference>
<sequence>MAIIDVQQVTKIFGPDPESVFPLLSEQKSKEQIFRETKHTVGVNEVSFSVEPGEIFVIMGLSGSGKSTLVRLLNRLIEPTRGRILIHEQDIVSMNAEELRKVRRENISMVFQKFALFPHRSVIENVEYGLEIQGRDKKERRSKAMEALELVGLKDWADSSPARLSGGMQQRVGLARALANDPDILLMDEAFSALDPLIRKDMQDELLELQEKMRKTIIFITHDLDEALRIGDRIALMKDGSVVQIGTPEEILMNPANEYVERFVEDVNLSKVLTATSVMRRPETVGLDRGPRVALQLMRENGISNLFVVDRGKKLLGVITAEDASEAMKSGKTLEDIVIRDVPTVAPERLLHELFEICGTSKYPVGVVDENGRILGVIVRGAVLGALAGQPVHKEEVSEHDTEAATG</sequence>
<evidence type="ECO:0000256" key="5">
    <source>
        <dbReference type="ARBA" id="ARBA00022970"/>
    </source>
</evidence>
<evidence type="ECO:0000256" key="4">
    <source>
        <dbReference type="ARBA" id="ARBA00022840"/>
    </source>
</evidence>
<dbReference type="Proteomes" id="UP001649230">
    <property type="component" value="Chromosome"/>
</dbReference>
<dbReference type="SUPFAM" id="SSF52540">
    <property type="entry name" value="P-loop containing nucleoside triphosphate hydrolases"/>
    <property type="match status" value="1"/>
</dbReference>
<evidence type="ECO:0000256" key="8">
    <source>
        <dbReference type="RuleBase" id="RU369116"/>
    </source>
</evidence>
<keyword evidence="6 7" id="KW-0129">CBS domain</keyword>
<dbReference type="InterPro" id="IPR027417">
    <property type="entry name" value="P-loop_NTPase"/>
</dbReference>
<dbReference type="NCBIfam" id="TIGR01186">
    <property type="entry name" value="proV"/>
    <property type="match status" value="1"/>
</dbReference>
<evidence type="ECO:0000313" key="12">
    <source>
        <dbReference type="Proteomes" id="UP001649230"/>
    </source>
</evidence>
<evidence type="ECO:0000256" key="1">
    <source>
        <dbReference type="ARBA" id="ARBA00005417"/>
    </source>
</evidence>
<keyword evidence="12" id="KW-1185">Reference proteome</keyword>
<organism evidence="11 12">
    <name type="scientific">Paenibacillus hexagrammi</name>
    <dbReference type="NCBI Taxonomy" id="2908839"/>
    <lineage>
        <taxon>Bacteria</taxon>
        <taxon>Bacillati</taxon>
        <taxon>Bacillota</taxon>
        <taxon>Bacilli</taxon>
        <taxon>Bacillales</taxon>
        <taxon>Paenibacillaceae</taxon>
        <taxon>Paenibacillus</taxon>
    </lineage>
</organism>
<keyword evidence="5" id="KW-0029">Amino-acid transport</keyword>
<dbReference type="SMART" id="SM00382">
    <property type="entry name" value="AAA"/>
    <property type="match status" value="1"/>
</dbReference>
<feature type="domain" description="CBS" evidence="10">
    <location>
        <begin position="278"/>
        <end position="334"/>
    </location>
</feature>
<evidence type="ECO:0000256" key="2">
    <source>
        <dbReference type="ARBA" id="ARBA00022448"/>
    </source>
</evidence>
<dbReference type="SUPFAM" id="SSF54631">
    <property type="entry name" value="CBS-domain pair"/>
    <property type="match status" value="1"/>
</dbReference>
<dbReference type="SMART" id="SM00116">
    <property type="entry name" value="CBS"/>
    <property type="match status" value="2"/>
</dbReference>
<dbReference type="PANTHER" id="PTHR43869">
    <property type="entry name" value="GLYCINE BETAINE/PROLINE BETAINE TRANSPORT SYSTEM ATP-BINDING PROTEIN PROV"/>
    <property type="match status" value="1"/>
</dbReference>
<dbReference type="InterPro" id="IPR046342">
    <property type="entry name" value="CBS_dom_sf"/>
</dbReference>
<gene>
    <name evidence="11" type="ORF">L0M14_02590</name>
</gene>
<dbReference type="PROSITE" id="PS50893">
    <property type="entry name" value="ABC_TRANSPORTER_2"/>
    <property type="match status" value="1"/>
</dbReference>
<dbReference type="EMBL" id="CP090978">
    <property type="protein sequence ID" value="UJF34141.1"/>
    <property type="molecule type" value="Genomic_DNA"/>
</dbReference>
<accession>A0ABY3SM36</accession>
<keyword evidence="8" id="KW-1003">Cell membrane</keyword>